<accession>A0AAW0UVA6</accession>
<organism evidence="1 2">
    <name type="scientific">Scylla paramamosain</name>
    <name type="common">Mud crab</name>
    <dbReference type="NCBI Taxonomy" id="85552"/>
    <lineage>
        <taxon>Eukaryota</taxon>
        <taxon>Metazoa</taxon>
        <taxon>Ecdysozoa</taxon>
        <taxon>Arthropoda</taxon>
        <taxon>Crustacea</taxon>
        <taxon>Multicrustacea</taxon>
        <taxon>Malacostraca</taxon>
        <taxon>Eumalacostraca</taxon>
        <taxon>Eucarida</taxon>
        <taxon>Decapoda</taxon>
        <taxon>Pleocyemata</taxon>
        <taxon>Brachyura</taxon>
        <taxon>Eubrachyura</taxon>
        <taxon>Portunoidea</taxon>
        <taxon>Portunidae</taxon>
        <taxon>Portuninae</taxon>
        <taxon>Scylla</taxon>
    </lineage>
</organism>
<reference evidence="1 2" key="1">
    <citation type="submission" date="2023-03" db="EMBL/GenBank/DDBJ databases">
        <title>High-quality genome of Scylla paramamosain provides insights in environmental adaptation.</title>
        <authorList>
            <person name="Zhang L."/>
        </authorList>
    </citation>
    <scope>NUCLEOTIDE SEQUENCE [LARGE SCALE GENOMIC DNA]</scope>
    <source>
        <strain evidence="1">LZ_2023a</strain>
        <tissue evidence="1">Muscle</tissue>
    </source>
</reference>
<gene>
    <name evidence="1" type="ORF">O3P69_000011</name>
</gene>
<dbReference type="AlphaFoldDB" id="A0AAW0UVA6"/>
<comment type="caution">
    <text evidence="1">The sequence shown here is derived from an EMBL/GenBank/DDBJ whole genome shotgun (WGS) entry which is preliminary data.</text>
</comment>
<sequence length="76" mass="8021">MGRSGEAKAAVLSGLRGKRVRAYVCEFLFTCPSVRVSKGSCSHVAEAAKRWSGAKVACSASLSDSDVLCLGQRDKN</sequence>
<name>A0AAW0UVA6_SCYPA</name>
<protein>
    <submittedName>
        <fullName evidence="1">Uncharacterized protein</fullName>
    </submittedName>
</protein>
<dbReference type="Proteomes" id="UP001487740">
    <property type="component" value="Unassembled WGS sequence"/>
</dbReference>
<dbReference type="EMBL" id="JARAKH010000005">
    <property type="protein sequence ID" value="KAK8403629.1"/>
    <property type="molecule type" value="Genomic_DNA"/>
</dbReference>
<evidence type="ECO:0000313" key="1">
    <source>
        <dbReference type="EMBL" id="KAK8403629.1"/>
    </source>
</evidence>
<keyword evidence="2" id="KW-1185">Reference proteome</keyword>
<proteinExistence type="predicted"/>
<evidence type="ECO:0000313" key="2">
    <source>
        <dbReference type="Proteomes" id="UP001487740"/>
    </source>
</evidence>